<dbReference type="InterPro" id="IPR001293">
    <property type="entry name" value="Znf_TRAF"/>
</dbReference>
<feature type="zinc finger region" description="TRAF-type" evidence="4">
    <location>
        <begin position="115"/>
        <end position="162"/>
    </location>
</feature>
<evidence type="ECO:0000256" key="5">
    <source>
        <dbReference type="SAM" id="Coils"/>
    </source>
</evidence>
<feature type="region of interest" description="Disordered" evidence="6">
    <location>
        <begin position="364"/>
        <end position="435"/>
    </location>
</feature>
<dbReference type="AlphaFoldDB" id="A0A9N9FU21"/>
<protein>
    <submittedName>
        <fullName evidence="8">5232_t:CDS:1</fullName>
    </submittedName>
</protein>
<keyword evidence="9" id="KW-1185">Reference proteome</keyword>
<dbReference type="SUPFAM" id="SSF49599">
    <property type="entry name" value="TRAF domain-like"/>
    <property type="match status" value="1"/>
</dbReference>
<dbReference type="Gene3D" id="3.30.40.10">
    <property type="entry name" value="Zinc/RING finger domain, C3HC4 (zinc finger)"/>
    <property type="match status" value="3"/>
</dbReference>
<dbReference type="PROSITE" id="PS50145">
    <property type="entry name" value="ZF_TRAF"/>
    <property type="match status" value="2"/>
</dbReference>
<dbReference type="PANTHER" id="PTHR10131">
    <property type="entry name" value="TNF RECEPTOR ASSOCIATED FACTOR"/>
    <property type="match status" value="1"/>
</dbReference>
<evidence type="ECO:0000256" key="2">
    <source>
        <dbReference type="ARBA" id="ARBA00022771"/>
    </source>
</evidence>
<evidence type="ECO:0000256" key="4">
    <source>
        <dbReference type="PROSITE-ProRule" id="PRU00207"/>
    </source>
</evidence>
<dbReference type="Pfam" id="PF02176">
    <property type="entry name" value="zf-TRAF"/>
    <property type="match status" value="1"/>
</dbReference>
<feature type="domain" description="TRAF-type" evidence="7">
    <location>
        <begin position="115"/>
        <end position="162"/>
    </location>
</feature>
<keyword evidence="1 4" id="KW-0479">Metal-binding</keyword>
<comment type="caution">
    <text evidence="8">The sequence shown here is derived from an EMBL/GenBank/DDBJ whole genome shotgun (WGS) entry which is preliminary data.</text>
</comment>
<feature type="compositionally biased region" description="Basic and acidic residues" evidence="6">
    <location>
        <begin position="1"/>
        <end position="10"/>
    </location>
</feature>
<evidence type="ECO:0000313" key="9">
    <source>
        <dbReference type="Proteomes" id="UP000789739"/>
    </source>
</evidence>
<organism evidence="8 9">
    <name type="scientific">Paraglomus brasilianum</name>
    <dbReference type="NCBI Taxonomy" id="144538"/>
    <lineage>
        <taxon>Eukaryota</taxon>
        <taxon>Fungi</taxon>
        <taxon>Fungi incertae sedis</taxon>
        <taxon>Mucoromycota</taxon>
        <taxon>Glomeromycotina</taxon>
        <taxon>Glomeromycetes</taxon>
        <taxon>Paraglomerales</taxon>
        <taxon>Paraglomeraceae</taxon>
        <taxon>Paraglomus</taxon>
    </lineage>
</organism>
<feature type="region of interest" description="Disordered" evidence="6">
    <location>
        <begin position="1"/>
        <end position="22"/>
    </location>
</feature>
<keyword evidence="3 4" id="KW-0862">Zinc</keyword>
<dbReference type="GO" id="GO:0008270">
    <property type="term" value="F:zinc ion binding"/>
    <property type="evidence" value="ECO:0007669"/>
    <property type="project" value="UniProtKB-KW"/>
</dbReference>
<feature type="coiled-coil region" evidence="5">
    <location>
        <begin position="302"/>
        <end position="358"/>
    </location>
</feature>
<feature type="coiled-coil region" evidence="5">
    <location>
        <begin position="240"/>
        <end position="267"/>
    </location>
</feature>
<reference evidence="8" key="1">
    <citation type="submission" date="2021-06" db="EMBL/GenBank/DDBJ databases">
        <authorList>
            <person name="Kallberg Y."/>
            <person name="Tangrot J."/>
            <person name="Rosling A."/>
        </authorList>
    </citation>
    <scope>NUCLEOTIDE SEQUENCE</scope>
    <source>
        <strain evidence="8">BR232B</strain>
    </source>
</reference>
<dbReference type="OrthoDB" id="1630758at2759"/>
<dbReference type="EMBL" id="CAJVPI010000657">
    <property type="protein sequence ID" value="CAG8560133.1"/>
    <property type="molecule type" value="Genomic_DNA"/>
</dbReference>
<evidence type="ECO:0000256" key="1">
    <source>
        <dbReference type="ARBA" id="ARBA00022723"/>
    </source>
</evidence>
<proteinExistence type="predicted"/>
<dbReference type="InterPro" id="IPR013083">
    <property type="entry name" value="Znf_RING/FYVE/PHD"/>
</dbReference>
<gene>
    <name evidence="8" type="ORF">PBRASI_LOCUS5547</name>
</gene>
<feature type="domain" description="TRAF-type" evidence="7">
    <location>
        <begin position="169"/>
        <end position="214"/>
    </location>
</feature>
<feature type="zinc finger region" description="TRAF-type" evidence="4">
    <location>
        <begin position="169"/>
        <end position="214"/>
    </location>
</feature>
<dbReference type="PANTHER" id="PTHR10131:SF94">
    <property type="entry name" value="TNF RECEPTOR-ASSOCIATED FACTOR 4"/>
    <property type="match status" value="1"/>
</dbReference>
<evidence type="ECO:0000256" key="6">
    <source>
        <dbReference type="SAM" id="MobiDB-lite"/>
    </source>
</evidence>
<sequence>MESSSDRNNDTDNSNNEDSTDSTRMTIDLHSLSYVEPVNSNLICCICCAPFVDPVVVEPSLVRKASCPVDRSPLTSPPNPAAKLIQTMVNELYVYCPNVDDGCDRKEQRQLLEHHLKEECEYVRIECGNEECKEMVLKKEFDSHMENCRERVVMCENCNSDVKLSGVESHRATCPAKSMTCPHCSRSYTLAAHSDHLVNCPDMDTPCLHSEFGCLWMGPRRELSSIHLPKCPFEPLKDIFSTYKRRMDTLEQENMQLRTELSIAIERIRNETERLWDGLREMFPELFIGLGGKEGEDLVIPRERLVAENERLKNDIETLSRSLADLELRQNHALASEVSKLQEEIQSLKITCHSIRTQMHHVLSERRGDGSSSAGAPVASVARQSMSGKADVEGRGGQSRQHGESKSWRRVAAADMNGNRVGNVAGESTRQETKL</sequence>
<keyword evidence="2 4" id="KW-0863">Zinc-finger</keyword>
<name>A0A9N9FU21_9GLOM</name>
<keyword evidence="5" id="KW-0175">Coiled coil</keyword>
<evidence type="ECO:0000256" key="3">
    <source>
        <dbReference type="ARBA" id="ARBA00022833"/>
    </source>
</evidence>
<evidence type="ECO:0000313" key="8">
    <source>
        <dbReference type="EMBL" id="CAG8560133.1"/>
    </source>
</evidence>
<accession>A0A9N9FU21</accession>
<evidence type="ECO:0000259" key="7">
    <source>
        <dbReference type="PROSITE" id="PS50145"/>
    </source>
</evidence>
<dbReference type="Proteomes" id="UP000789739">
    <property type="component" value="Unassembled WGS sequence"/>
</dbReference>
<feature type="compositionally biased region" description="Low complexity" evidence="6">
    <location>
        <begin position="370"/>
        <end position="382"/>
    </location>
</feature>